<comment type="function">
    <text evidence="2 11">Endonuclease that specifically degrades the RNA of RNA-DNA hybrids.</text>
</comment>
<proteinExistence type="inferred from homology"/>
<comment type="similarity">
    <text evidence="3 11">Belongs to the RNase H family.</text>
</comment>
<evidence type="ECO:0000259" key="12">
    <source>
        <dbReference type="PROSITE" id="PS50879"/>
    </source>
</evidence>
<dbReference type="InterPro" id="IPR036397">
    <property type="entry name" value="RNaseH_sf"/>
</dbReference>
<accession>A0A1I2NGS1</accession>
<evidence type="ECO:0000256" key="11">
    <source>
        <dbReference type="HAMAP-Rule" id="MF_00042"/>
    </source>
</evidence>
<dbReference type="InterPro" id="IPR012337">
    <property type="entry name" value="RNaseH-like_sf"/>
</dbReference>
<dbReference type="AlphaFoldDB" id="A0A1I2NGS1"/>
<dbReference type="HAMAP" id="MF_00042">
    <property type="entry name" value="RNase_H"/>
    <property type="match status" value="1"/>
</dbReference>
<dbReference type="Gene3D" id="3.30.420.10">
    <property type="entry name" value="Ribonuclease H-like superfamily/Ribonuclease H"/>
    <property type="match status" value="1"/>
</dbReference>
<feature type="binding site" evidence="11">
    <location>
        <position position="26"/>
    </location>
    <ligand>
        <name>Mg(2+)</name>
        <dbReference type="ChEBI" id="CHEBI:18420"/>
        <label>2</label>
    </ligand>
</feature>
<evidence type="ECO:0000256" key="1">
    <source>
        <dbReference type="ARBA" id="ARBA00000077"/>
    </source>
</evidence>
<dbReference type="STRING" id="341036.SAMN05660649_00456"/>
<dbReference type="PANTHER" id="PTHR10642">
    <property type="entry name" value="RIBONUCLEASE H1"/>
    <property type="match status" value="1"/>
</dbReference>
<comment type="catalytic activity">
    <reaction evidence="1 11">
        <text>Endonucleolytic cleavage to 5'-phosphomonoester.</text>
        <dbReference type="EC" id="3.1.26.4"/>
    </reaction>
</comment>
<keyword evidence="8 11" id="KW-0255">Endonuclease</keyword>
<evidence type="ECO:0000256" key="6">
    <source>
        <dbReference type="ARBA" id="ARBA00022722"/>
    </source>
</evidence>
<evidence type="ECO:0000256" key="8">
    <source>
        <dbReference type="ARBA" id="ARBA00022759"/>
    </source>
</evidence>
<comment type="subunit">
    <text evidence="4 11">Monomer.</text>
</comment>
<dbReference type="GO" id="GO:0003676">
    <property type="term" value="F:nucleic acid binding"/>
    <property type="evidence" value="ECO:0007669"/>
    <property type="project" value="InterPro"/>
</dbReference>
<keyword evidence="9 11" id="KW-0378">Hydrolase</keyword>
<comment type="subcellular location">
    <subcellularLocation>
        <location evidence="11">Cytoplasm</location>
    </subcellularLocation>
</comment>
<keyword evidence="6 11" id="KW-0540">Nuclease</keyword>
<sequence>MIKLPGKGENLNIGVIFIKEVEIYTDGACSGNPGPGGYGVILKYGPHTREMSGAYENTTNNRMELMAVIKGLESLKEPCRVTVFSDSKYIIDAITKGWVLKWQSKGWMRNDKERAKNVDLWERVLELRQKHQVNWVWVKGHADNEFNNRCDQLAVTAIKNSLRLEDKWE</sequence>
<dbReference type="GO" id="GO:0043137">
    <property type="term" value="P:DNA replication, removal of RNA primer"/>
    <property type="evidence" value="ECO:0007669"/>
    <property type="project" value="TreeGrafter"/>
</dbReference>
<dbReference type="SUPFAM" id="SSF53098">
    <property type="entry name" value="Ribonuclease H-like"/>
    <property type="match status" value="1"/>
</dbReference>
<protein>
    <recommendedName>
        <fullName evidence="5 11">Ribonuclease H</fullName>
        <shortName evidence="11">RNase H</shortName>
        <ecNumber evidence="5 11">3.1.26.4</ecNumber>
    </recommendedName>
</protein>
<dbReference type="EC" id="3.1.26.4" evidence="5 11"/>
<keyword evidence="11" id="KW-0963">Cytoplasm</keyword>
<evidence type="ECO:0000256" key="4">
    <source>
        <dbReference type="ARBA" id="ARBA00011245"/>
    </source>
</evidence>
<feature type="domain" description="RNase H type-1" evidence="12">
    <location>
        <begin position="17"/>
        <end position="159"/>
    </location>
</feature>
<name>A0A1I2NGS1_9FIRM</name>
<dbReference type="EMBL" id="FOOX01000001">
    <property type="protein sequence ID" value="SFG00897.1"/>
    <property type="molecule type" value="Genomic_DNA"/>
</dbReference>
<evidence type="ECO:0000256" key="9">
    <source>
        <dbReference type="ARBA" id="ARBA00022801"/>
    </source>
</evidence>
<dbReference type="PROSITE" id="PS50879">
    <property type="entry name" value="RNASE_H_1"/>
    <property type="match status" value="1"/>
</dbReference>
<dbReference type="InterPro" id="IPR050092">
    <property type="entry name" value="RNase_H"/>
</dbReference>
<evidence type="ECO:0000313" key="14">
    <source>
        <dbReference type="Proteomes" id="UP000199337"/>
    </source>
</evidence>
<comment type="cofactor">
    <cofactor evidence="11">
        <name>Mg(2+)</name>
        <dbReference type="ChEBI" id="CHEBI:18420"/>
    </cofactor>
    <text evidence="11">Binds 1 Mg(2+) ion per subunit. May bind a second metal ion at a regulatory site, or after substrate binding.</text>
</comment>
<dbReference type="CDD" id="cd09278">
    <property type="entry name" value="RNase_HI_prokaryote_like"/>
    <property type="match status" value="1"/>
</dbReference>
<organism evidence="13 14">
    <name type="scientific">Desulfotruncus arcticus DSM 17038</name>
    <dbReference type="NCBI Taxonomy" id="1121424"/>
    <lineage>
        <taxon>Bacteria</taxon>
        <taxon>Bacillati</taxon>
        <taxon>Bacillota</taxon>
        <taxon>Clostridia</taxon>
        <taxon>Eubacteriales</taxon>
        <taxon>Desulfallaceae</taxon>
        <taxon>Desulfotruncus</taxon>
    </lineage>
</organism>
<dbReference type="RefSeq" id="WP_435050941.1">
    <property type="nucleotide sequence ID" value="NZ_FOOX01000001.1"/>
</dbReference>
<dbReference type="FunFam" id="3.30.420.10:FF:000089">
    <property type="entry name" value="Ribonuclease H"/>
    <property type="match status" value="1"/>
</dbReference>
<feature type="binding site" evidence="11">
    <location>
        <position position="64"/>
    </location>
    <ligand>
        <name>Mg(2+)</name>
        <dbReference type="ChEBI" id="CHEBI:18420"/>
        <label>1</label>
    </ligand>
</feature>
<keyword evidence="10 11" id="KW-0460">Magnesium</keyword>
<evidence type="ECO:0000256" key="7">
    <source>
        <dbReference type="ARBA" id="ARBA00022723"/>
    </source>
</evidence>
<dbReference type="PANTHER" id="PTHR10642:SF26">
    <property type="entry name" value="RIBONUCLEASE H1"/>
    <property type="match status" value="1"/>
</dbReference>
<dbReference type="NCBIfam" id="NF001236">
    <property type="entry name" value="PRK00203.1"/>
    <property type="match status" value="1"/>
</dbReference>
<feature type="binding site" evidence="11">
    <location>
        <position position="151"/>
    </location>
    <ligand>
        <name>Mg(2+)</name>
        <dbReference type="ChEBI" id="CHEBI:18420"/>
        <label>2</label>
    </ligand>
</feature>
<keyword evidence="14" id="KW-1185">Reference proteome</keyword>
<evidence type="ECO:0000313" key="13">
    <source>
        <dbReference type="EMBL" id="SFG00897.1"/>
    </source>
</evidence>
<evidence type="ECO:0000256" key="3">
    <source>
        <dbReference type="ARBA" id="ARBA00005300"/>
    </source>
</evidence>
<keyword evidence="7 11" id="KW-0479">Metal-binding</keyword>
<dbReference type="GO" id="GO:0005737">
    <property type="term" value="C:cytoplasm"/>
    <property type="evidence" value="ECO:0007669"/>
    <property type="project" value="UniProtKB-SubCell"/>
</dbReference>
<dbReference type="Pfam" id="PF00075">
    <property type="entry name" value="RNase_H"/>
    <property type="match status" value="1"/>
</dbReference>
<dbReference type="Proteomes" id="UP000199337">
    <property type="component" value="Unassembled WGS sequence"/>
</dbReference>
<dbReference type="InterPro" id="IPR022892">
    <property type="entry name" value="RNaseHI"/>
</dbReference>
<gene>
    <name evidence="11" type="primary">rnhA</name>
    <name evidence="13" type="ORF">SAMN05660649_00456</name>
</gene>
<feature type="binding site" evidence="11">
    <location>
        <position position="26"/>
    </location>
    <ligand>
        <name>Mg(2+)</name>
        <dbReference type="ChEBI" id="CHEBI:18420"/>
        <label>1</label>
    </ligand>
</feature>
<dbReference type="GO" id="GO:0004523">
    <property type="term" value="F:RNA-DNA hybrid ribonuclease activity"/>
    <property type="evidence" value="ECO:0007669"/>
    <property type="project" value="UniProtKB-UniRule"/>
</dbReference>
<dbReference type="GO" id="GO:0000287">
    <property type="term" value="F:magnesium ion binding"/>
    <property type="evidence" value="ECO:0007669"/>
    <property type="project" value="UniProtKB-UniRule"/>
</dbReference>
<feature type="binding site" evidence="11">
    <location>
        <position position="86"/>
    </location>
    <ligand>
        <name>Mg(2+)</name>
        <dbReference type="ChEBI" id="CHEBI:18420"/>
        <label>1</label>
    </ligand>
</feature>
<dbReference type="InterPro" id="IPR002156">
    <property type="entry name" value="RNaseH_domain"/>
</dbReference>
<evidence type="ECO:0000256" key="5">
    <source>
        <dbReference type="ARBA" id="ARBA00012180"/>
    </source>
</evidence>
<reference evidence="14" key="1">
    <citation type="submission" date="2016-10" db="EMBL/GenBank/DDBJ databases">
        <authorList>
            <person name="Varghese N."/>
            <person name="Submissions S."/>
        </authorList>
    </citation>
    <scope>NUCLEOTIDE SEQUENCE [LARGE SCALE GENOMIC DNA]</scope>
    <source>
        <strain evidence="14">DSM 17038</strain>
    </source>
</reference>
<evidence type="ECO:0000256" key="2">
    <source>
        <dbReference type="ARBA" id="ARBA00004065"/>
    </source>
</evidence>
<evidence type="ECO:0000256" key="10">
    <source>
        <dbReference type="ARBA" id="ARBA00022842"/>
    </source>
</evidence>